<dbReference type="Pfam" id="PF12698">
    <property type="entry name" value="ABC2_membrane_3"/>
    <property type="match status" value="1"/>
</dbReference>
<keyword evidence="9" id="KW-1185">Reference proteome</keyword>
<feature type="region of interest" description="Disordered" evidence="5">
    <location>
        <begin position="496"/>
        <end position="560"/>
    </location>
</feature>
<sequence>MKARRLALAELTRLTSGKLLRLALAAMLLIPTLYAGLYLYANKDPYAKLAEIPAAIVVEDTPTTLANGEKLQAGDEVAKQLVDSKTFDWHEVSRAQAVSGVENEDYDFAIIVPKDFSTKLASATSDHPQQATLELLNNDTNGYIARTISNNVVAQVTKAVATKVSSTAASQMLLGFTEIHTNIAKAADGSAQLVTGLDRLQTGAGDLSNGATALATGQRKLLTGATQLSDGIDSASSGAAQLGSGARQLNDGLATLDSKTAALPAQTRQLADGAAQVAAGNRQLATGATSASSGAAQLQAGAARLHDGATQVAAGAHKVADGNAKVAKAGDLANEAAQQLAYVRNANRDRVIAQLQALAGDQALTADQRQQLETVITAAQGLDDRLNTADGKITQAAGSLDQLASGSEQVATGADKLVSGSQTLTSELGKLSTGTAKLASGATKAAAGADAVSAGASKLATGSAQLHSGIAAAHAGSARLAGERPPSRTAWVGCPPVPTSSSTASGAPSPARTSWPQGRRRWATARGRHSRGPPSCGTVYARGCRRSRTRASRRVRQPPR</sequence>
<feature type="transmembrane region" description="Helical" evidence="6">
    <location>
        <begin position="20"/>
        <end position="41"/>
    </location>
</feature>
<keyword evidence="3 6" id="KW-1133">Transmembrane helix</keyword>
<keyword evidence="4 6" id="KW-0472">Membrane</keyword>
<evidence type="ECO:0000259" key="7">
    <source>
        <dbReference type="Pfam" id="PF12698"/>
    </source>
</evidence>
<accession>A0ABQ6HM12</accession>
<dbReference type="NCBIfam" id="TIGR03057">
    <property type="entry name" value="xxxLxxG_by_4"/>
    <property type="match status" value="3"/>
</dbReference>
<evidence type="ECO:0000256" key="6">
    <source>
        <dbReference type="SAM" id="Phobius"/>
    </source>
</evidence>
<comment type="subcellular location">
    <subcellularLocation>
        <location evidence="1">Membrane</location>
        <topology evidence="1">Multi-pass membrane protein</topology>
    </subcellularLocation>
</comment>
<dbReference type="InterPro" id="IPR023908">
    <property type="entry name" value="xxxLxxG_rpt"/>
</dbReference>
<organism evidence="8 9">
    <name type="scientific">Arsenicicoccus piscis</name>
    <dbReference type="NCBI Taxonomy" id="673954"/>
    <lineage>
        <taxon>Bacteria</taxon>
        <taxon>Bacillati</taxon>
        <taxon>Actinomycetota</taxon>
        <taxon>Actinomycetes</taxon>
        <taxon>Micrococcales</taxon>
        <taxon>Intrasporangiaceae</taxon>
        <taxon>Arsenicicoccus</taxon>
    </lineage>
</organism>
<evidence type="ECO:0000313" key="8">
    <source>
        <dbReference type="EMBL" id="GMA19128.1"/>
    </source>
</evidence>
<feature type="compositionally biased region" description="Low complexity" evidence="5">
    <location>
        <begin position="499"/>
        <end position="514"/>
    </location>
</feature>
<evidence type="ECO:0000256" key="3">
    <source>
        <dbReference type="ARBA" id="ARBA00022989"/>
    </source>
</evidence>
<dbReference type="InterPro" id="IPR013525">
    <property type="entry name" value="ABC2_TM"/>
</dbReference>
<evidence type="ECO:0000256" key="2">
    <source>
        <dbReference type="ARBA" id="ARBA00022692"/>
    </source>
</evidence>
<name>A0ABQ6HM12_9MICO</name>
<evidence type="ECO:0000256" key="4">
    <source>
        <dbReference type="ARBA" id="ARBA00023136"/>
    </source>
</evidence>
<feature type="compositionally biased region" description="Basic residues" evidence="5">
    <location>
        <begin position="518"/>
        <end position="531"/>
    </location>
</feature>
<feature type="domain" description="ABC-2 type transporter transmembrane" evidence="7">
    <location>
        <begin position="25"/>
        <end position="166"/>
    </location>
</feature>
<dbReference type="InterPro" id="IPR017500">
    <property type="entry name" value="Phage_infect_YhgE_N"/>
</dbReference>
<dbReference type="InterPro" id="IPR051328">
    <property type="entry name" value="T7SS_ABC-Transporter"/>
</dbReference>
<dbReference type="Gene3D" id="3.40.1710.10">
    <property type="entry name" value="abc type-2 transporter like domain"/>
    <property type="match status" value="1"/>
</dbReference>
<keyword evidence="2 6" id="KW-0812">Transmembrane</keyword>
<dbReference type="Proteomes" id="UP001157109">
    <property type="component" value="Unassembled WGS sequence"/>
</dbReference>
<evidence type="ECO:0000256" key="5">
    <source>
        <dbReference type="SAM" id="MobiDB-lite"/>
    </source>
</evidence>
<dbReference type="PANTHER" id="PTHR43077:SF10">
    <property type="entry name" value="TRANSPORT PERMEASE PROTEIN"/>
    <property type="match status" value="1"/>
</dbReference>
<dbReference type="NCBIfam" id="TIGR03061">
    <property type="entry name" value="pip_yhgE_Nterm"/>
    <property type="match status" value="1"/>
</dbReference>
<proteinExistence type="predicted"/>
<gene>
    <name evidence="8" type="ORF">GCM10025862_11490</name>
</gene>
<dbReference type="EMBL" id="BSUJ01000001">
    <property type="protein sequence ID" value="GMA19128.1"/>
    <property type="molecule type" value="Genomic_DNA"/>
</dbReference>
<dbReference type="PANTHER" id="PTHR43077">
    <property type="entry name" value="TRANSPORT PERMEASE YVFS-RELATED"/>
    <property type="match status" value="1"/>
</dbReference>
<protein>
    <recommendedName>
        <fullName evidence="7">ABC-2 type transporter transmembrane domain-containing protein</fullName>
    </recommendedName>
</protein>
<comment type="caution">
    <text evidence="8">The sequence shown here is derived from an EMBL/GenBank/DDBJ whole genome shotgun (WGS) entry which is preliminary data.</text>
</comment>
<evidence type="ECO:0000256" key="1">
    <source>
        <dbReference type="ARBA" id="ARBA00004141"/>
    </source>
</evidence>
<feature type="compositionally biased region" description="Basic residues" evidence="5">
    <location>
        <begin position="543"/>
        <end position="560"/>
    </location>
</feature>
<reference evidence="9" key="1">
    <citation type="journal article" date="2019" name="Int. J. Syst. Evol. Microbiol.">
        <title>The Global Catalogue of Microorganisms (GCM) 10K type strain sequencing project: providing services to taxonomists for standard genome sequencing and annotation.</title>
        <authorList>
            <consortium name="The Broad Institute Genomics Platform"/>
            <consortium name="The Broad Institute Genome Sequencing Center for Infectious Disease"/>
            <person name="Wu L."/>
            <person name="Ma J."/>
        </authorList>
    </citation>
    <scope>NUCLEOTIDE SEQUENCE [LARGE SCALE GENOMIC DNA]</scope>
    <source>
        <strain evidence="9">NBRC 105830</strain>
    </source>
</reference>
<evidence type="ECO:0000313" key="9">
    <source>
        <dbReference type="Proteomes" id="UP001157109"/>
    </source>
</evidence>
<dbReference type="Gene3D" id="1.10.287.950">
    <property type="entry name" value="Methyl-accepting chemotaxis protein"/>
    <property type="match status" value="1"/>
</dbReference>